<organism evidence="6 8">
    <name type="scientific">Flavobacterium hydatis</name>
    <name type="common">Cytophaga aquatilis</name>
    <dbReference type="NCBI Taxonomy" id="991"/>
    <lineage>
        <taxon>Bacteria</taxon>
        <taxon>Pseudomonadati</taxon>
        <taxon>Bacteroidota</taxon>
        <taxon>Flavobacteriia</taxon>
        <taxon>Flavobacteriales</taxon>
        <taxon>Flavobacteriaceae</taxon>
        <taxon>Flavobacterium</taxon>
    </lineage>
</organism>
<dbReference type="STRING" id="991.IW20_14625"/>
<dbReference type="InterPro" id="IPR001279">
    <property type="entry name" value="Metallo-B-lactamas"/>
</dbReference>
<reference evidence="7 9" key="2">
    <citation type="submission" date="2016-11" db="EMBL/GenBank/DDBJ databases">
        <title>Whole genomes of Flavobacteriaceae.</title>
        <authorList>
            <person name="Stine C."/>
            <person name="Li C."/>
            <person name="Tadesse D."/>
        </authorList>
    </citation>
    <scope>NUCLEOTIDE SEQUENCE [LARGE SCALE GENOMIC DNA]</scope>
    <source>
        <strain evidence="7 9">ATCC 29551</strain>
    </source>
</reference>
<sequence length="256" mass="29322">MTEIHHLNCVKIVSPVNDNVCGHCLLINENDKLILIDTGIGLLDVQKPLERIGQQLIDIVGYNFNENQTAVKQIEKLGLNPKKVTDCVISHLDNDHIGGLADFPNATVHIGIEEYENFNSGNPRYLKTPLAHNPTIRTYGKSDFNWFGFEARKVITNTETEIFLVPLFGHTLGHCGVAIKTDNKWMFYIADAYYMRIELNDNHHPVNQLAKMRADDNDLRLESLDKIRNLINEYPEIEVFGYHDIEEFKLYESQAK</sequence>
<evidence type="ECO:0000256" key="4">
    <source>
        <dbReference type="ARBA" id="ARBA00022833"/>
    </source>
</evidence>
<dbReference type="AlphaFoldDB" id="A0A086AFA7"/>
<dbReference type="RefSeq" id="WP_035623532.1">
    <property type="nucleotide sequence ID" value="NZ_JBEWQG010000004.1"/>
</dbReference>
<comment type="caution">
    <text evidence="6">The sequence shown here is derived from an EMBL/GenBank/DDBJ whole genome shotgun (WGS) entry which is preliminary data.</text>
</comment>
<name>A0A086AFA7_FLAHY</name>
<evidence type="ECO:0000313" key="7">
    <source>
        <dbReference type="EMBL" id="OXA98225.1"/>
    </source>
</evidence>
<dbReference type="Gene3D" id="3.60.15.10">
    <property type="entry name" value="Ribonuclease Z/Hydroxyacylglutathione hydrolase-like"/>
    <property type="match status" value="1"/>
</dbReference>
<dbReference type="Pfam" id="PF00753">
    <property type="entry name" value="Lactamase_B"/>
    <property type="match status" value="1"/>
</dbReference>
<feature type="domain" description="Metallo-beta-lactamase" evidence="5">
    <location>
        <begin position="21"/>
        <end position="243"/>
    </location>
</feature>
<dbReference type="Proteomes" id="UP000198424">
    <property type="component" value="Unassembled WGS sequence"/>
</dbReference>
<evidence type="ECO:0000313" key="8">
    <source>
        <dbReference type="Proteomes" id="UP000028712"/>
    </source>
</evidence>
<evidence type="ECO:0000256" key="1">
    <source>
        <dbReference type="ARBA" id="ARBA00007749"/>
    </source>
</evidence>
<protein>
    <submittedName>
        <fullName evidence="7">MBL fold hydrolase</fullName>
    </submittedName>
    <submittedName>
        <fullName evidence="6">Metallo-beta-lactamase</fullName>
    </submittedName>
</protein>
<dbReference type="SMART" id="SM00849">
    <property type="entry name" value="Lactamase_B"/>
    <property type="match status" value="1"/>
</dbReference>
<accession>A0A086AFA7</accession>
<evidence type="ECO:0000313" key="9">
    <source>
        <dbReference type="Proteomes" id="UP000198424"/>
    </source>
</evidence>
<dbReference type="Proteomes" id="UP000028712">
    <property type="component" value="Unassembled WGS sequence"/>
</dbReference>
<dbReference type="EMBL" id="MUGY01000001">
    <property type="protein sequence ID" value="OXA98225.1"/>
    <property type="molecule type" value="Genomic_DNA"/>
</dbReference>
<reference evidence="6 8" key="1">
    <citation type="submission" date="2014-07" db="EMBL/GenBank/DDBJ databases">
        <title>Genome of Flavobacterium hydatis DSM 2063.</title>
        <authorList>
            <person name="Pipes S.E."/>
            <person name="Stropko S.J."/>
            <person name="Newman J.D."/>
        </authorList>
    </citation>
    <scope>NUCLEOTIDE SEQUENCE [LARGE SCALE GENOMIC DNA]</scope>
    <source>
        <strain evidence="6 8">DSM 2063</strain>
    </source>
</reference>
<keyword evidence="4" id="KW-0862">Zinc</keyword>
<dbReference type="eggNOG" id="COG0491">
    <property type="taxonomic scope" value="Bacteria"/>
</dbReference>
<dbReference type="GO" id="GO:0046872">
    <property type="term" value="F:metal ion binding"/>
    <property type="evidence" value="ECO:0007669"/>
    <property type="project" value="UniProtKB-KW"/>
</dbReference>
<gene>
    <name evidence="7" type="ORF">B0A62_00020</name>
    <name evidence="6" type="ORF">IW20_14625</name>
</gene>
<dbReference type="SUPFAM" id="SSF56281">
    <property type="entry name" value="Metallo-hydrolase/oxidoreductase"/>
    <property type="match status" value="1"/>
</dbReference>
<dbReference type="CDD" id="cd07742">
    <property type="entry name" value="metallo-hydrolase-like_MBL-fold"/>
    <property type="match status" value="1"/>
</dbReference>
<dbReference type="EMBL" id="JPRM01000022">
    <property type="protein sequence ID" value="KFF15371.1"/>
    <property type="molecule type" value="Genomic_DNA"/>
</dbReference>
<evidence type="ECO:0000256" key="2">
    <source>
        <dbReference type="ARBA" id="ARBA00022723"/>
    </source>
</evidence>
<comment type="similarity">
    <text evidence="1">Belongs to the metallo-beta-lactamase superfamily.</text>
</comment>
<dbReference type="PANTHER" id="PTHR42978:SF3">
    <property type="entry name" value="BLR3078 PROTEIN"/>
    <property type="match status" value="1"/>
</dbReference>
<keyword evidence="3 7" id="KW-0378">Hydrolase</keyword>
<evidence type="ECO:0000313" key="6">
    <source>
        <dbReference type="EMBL" id="KFF15371.1"/>
    </source>
</evidence>
<proteinExistence type="inferred from homology"/>
<evidence type="ECO:0000256" key="3">
    <source>
        <dbReference type="ARBA" id="ARBA00022801"/>
    </source>
</evidence>
<dbReference type="OrthoDB" id="9802248at2"/>
<evidence type="ECO:0000259" key="5">
    <source>
        <dbReference type="SMART" id="SM00849"/>
    </source>
</evidence>
<dbReference type="PANTHER" id="PTHR42978">
    <property type="entry name" value="QUORUM-QUENCHING LACTONASE YTNP-RELATED-RELATED"/>
    <property type="match status" value="1"/>
</dbReference>
<keyword evidence="9" id="KW-1185">Reference proteome</keyword>
<dbReference type="InterPro" id="IPR036866">
    <property type="entry name" value="RibonucZ/Hydroxyglut_hydro"/>
</dbReference>
<keyword evidence="2" id="KW-0479">Metal-binding</keyword>
<dbReference type="InterPro" id="IPR051013">
    <property type="entry name" value="MBL_superfamily_lactonases"/>
</dbReference>
<dbReference type="GO" id="GO:0016787">
    <property type="term" value="F:hydrolase activity"/>
    <property type="evidence" value="ECO:0007669"/>
    <property type="project" value="UniProtKB-KW"/>
</dbReference>